<proteinExistence type="predicted"/>
<dbReference type="EMBL" id="PXYK01000014">
    <property type="protein sequence ID" value="PSJ58413.1"/>
    <property type="molecule type" value="Genomic_DNA"/>
</dbReference>
<organism evidence="1 2">
    <name type="scientific">Kumtagia ephedrae</name>
    <dbReference type="NCBI Taxonomy" id="2116701"/>
    <lineage>
        <taxon>Bacteria</taxon>
        <taxon>Pseudomonadati</taxon>
        <taxon>Pseudomonadota</taxon>
        <taxon>Alphaproteobacteria</taxon>
        <taxon>Hyphomicrobiales</taxon>
        <taxon>Phyllobacteriaceae</taxon>
        <taxon>Kumtagia</taxon>
    </lineage>
</organism>
<dbReference type="AlphaFoldDB" id="A0A2P7S7G7"/>
<evidence type="ECO:0000313" key="2">
    <source>
        <dbReference type="Proteomes" id="UP000241229"/>
    </source>
</evidence>
<evidence type="ECO:0000313" key="1">
    <source>
        <dbReference type="EMBL" id="PSJ58413.1"/>
    </source>
</evidence>
<accession>A0A2P7S7G7</accession>
<sequence length="96" mass="10646">MSTVLLRKAAARSPSPLWGGVRGGGNLPSHFTNLPWRAGRLVTPIVAAVGARGDQVQGTVHFLPADMLRRFRRWRGREKADCPRAFDPQRAETYHA</sequence>
<dbReference type="Proteomes" id="UP000241229">
    <property type="component" value="Unassembled WGS sequence"/>
</dbReference>
<protein>
    <submittedName>
        <fullName evidence="1">Uncharacterized protein</fullName>
    </submittedName>
</protein>
<keyword evidence="2" id="KW-1185">Reference proteome</keyword>
<comment type="caution">
    <text evidence="1">The sequence shown here is derived from an EMBL/GenBank/DDBJ whole genome shotgun (WGS) entry which is preliminary data.</text>
</comment>
<gene>
    <name evidence="1" type="ORF">C7I84_15745</name>
</gene>
<name>A0A2P7S7G7_9HYPH</name>
<reference evidence="1 2" key="1">
    <citation type="submission" date="2018-03" db="EMBL/GenBank/DDBJ databases">
        <title>The draft genome of Mesorhizobium sp. 6GN-30.</title>
        <authorList>
            <person name="Liu L."/>
            <person name="Li L."/>
            <person name="Wang T."/>
            <person name="Zhang X."/>
            <person name="Liang L."/>
        </authorList>
    </citation>
    <scope>NUCLEOTIDE SEQUENCE [LARGE SCALE GENOMIC DNA]</scope>
    <source>
        <strain evidence="1 2">6GN30</strain>
    </source>
</reference>